<dbReference type="OMA" id="KINDAEC"/>
<dbReference type="InterPro" id="IPR001525">
    <property type="entry name" value="C5_MeTfrase"/>
</dbReference>
<dbReference type="GO" id="GO:0032259">
    <property type="term" value="P:methylation"/>
    <property type="evidence" value="ECO:0007669"/>
    <property type="project" value="UniProtKB-KW"/>
</dbReference>
<dbReference type="EMBL" id="DF237130">
    <property type="protein sequence ID" value="GAQ84242.1"/>
    <property type="molecule type" value="Genomic_DNA"/>
</dbReference>
<evidence type="ECO:0000256" key="2">
    <source>
        <dbReference type="ARBA" id="ARBA00022603"/>
    </source>
</evidence>
<keyword evidence="2 8" id="KW-0489">Methyltransferase</keyword>
<dbReference type="InterPro" id="IPR018117">
    <property type="entry name" value="C5_DNA_meth_AS"/>
</dbReference>
<feature type="domain" description="BAH" evidence="14">
    <location>
        <begin position="764"/>
        <end position="900"/>
    </location>
</feature>
<dbReference type="FunFam" id="3.40.50.150:FF:000128">
    <property type="entry name" value="DNA (cytosine-5)-methyltransferase"/>
    <property type="match status" value="1"/>
</dbReference>
<dbReference type="SMART" id="SM00439">
    <property type="entry name" value="BAH"/>
    <property type="match status" value="2"/>
</dbReference>
<evidence type="ECO:0000256" key="12">
    <source>
        <dbReference type="RuleBase" id="RU000417"/>
    </source>
</evidence>
<sequence>MAPGMPGPDNYTQTEAVVTKAMDAAPAVPLRPRRSAAPASFKEERVDLGERYAKVRVVKEENAADEDKAVLATSKDLPGPVGELPQRRLLDFQFQTQEGKPQSLSAIDREPLFISALVVPFTGPLDKKHGVRCEGFGAVIEWKLGGVGGPLAAGVWVFTQTGAYLCAKPAGTYKRLFTPFEEMAELCAELYRGLVKAQGGDPEASLDELLAKIARETSGKAGRRLTRDAFLKHGVALVEQLAKLDKKDKKGKGTALLWEAMPALVSLKEQAVRREAEAGLPSVNVNGGIVIKEREEGAAPAELTEDEKLARKLQAEANKVPGQRRRAAQPKQKVYIKISEDEIADDYPEPTFYKMEDEEMDEYLLNEDDITLPEHLPRRILSDFVFYNSDHRLIPLEVLPMLANVETDVEIFGSGQMTEDDGNADWQGEEAVLEVAPGPVTTADASGSGAGSSAAGASSSGGASSSAGAGSSSGAGGSSASGSAPSEKEGIRLYLGAVKEWMIEFGAGMLFLSIRTDGAWYRLSQPSPQYERWYQPVLKTARLAIKIITMLKAESRVSRLCFADVIKRLAEQPAEAPTFVSSKLGAVEKYCVVHGQIILQQLREYPDKLIQQSAFGAGLVAKMEARQHTKLALSKKKLKVLRGRNRNPSANNRPDATKRRPMRATTTELVHRIWAGFYAEKAAEEARGAAAEGGADEEIREVEDVENEEQEEETVLAGDSGRRRGLQSPLGKRKAAVKVEWAGKPIGTGEKNCALYAAAVVGGNEVRVGAAVAIGEEGAGGDVLPDIVVVQYLYEGRRGEKMLHGRSLERGADTVLGNAANERELFLVDRCVDVALETVLEPVVATRRVRPFSYLDRKENAALDQADAERARVRKEAGEPTEYFYRALYKPEMGAFVALPDDDEENERARTGECPVCDEERREAERLATVVLPDGKGFRHGGISYCVGDFCYLAPATLPDSAASDDDDDADVISHKGSRNVGIRPFQVARLEGVAAAAGRKGEPRAPGKLRVRRFLRAEDTGMAPEEVYRHDTKEVVYSEVVRSVDVSSVVGRCEVRRPSEIGDLAAYHERDNTFVCVAKWDAKARAKKQLDADIILGGTEPMETCEAPARARAAAKGKGKAVEGAEDMDTEGQSGDDGKLATLDIFAGCGGLSEGLQQSGVSRTRWAIEYEQPAADAFKLNHPDAEVFCENCNVVLRAAMEEGGDAAGCKSTPEAEEGAAAFDADKRARLPRPGQVDFINGGPPCQGFSGMNRFNTGAWSKVQCEMILAFLSFADYFRPRFFLLENVRNFVSFNKGQTFRLTLASLLEMGYQVRFGVLQAGNYGVSQSRKRAFIWAAAPGEVLPEWPEPSHVFLSAQLKVTLPGGIQYAAVRDGREGAPLRSVTVRDTIGDLPPVTNGAAQEDIPYGEAPVSTFQRAIRGDETRLVDHIAKEMNELNLLRCQHVPRETAGADWRVLKTLPTEVRMVTLSNGQVEDLVPWCLPNTAERHNEWKGLFGRLDWNGNFPTSVTDPQPMGKVGMCFHPYQDRIVTVRECARSQGFPDRYRFSGTIQAKHRQIGNAVPPPLAKALGKKLKEAVEKANGY</sequence>
<keyword evidence="4 8" id="KW-0949">S-adenosyl-L-methionine</keyword>
<protein>
    <recommendedName>
        <fullName evidence="8">DNA (cytosine-5)-methyltransferase</fullName>
        <ecNumber evidence="8">2.1.1.37</ecNumber>
    </recommendedName>
</protein>
<feature type="active site" evidence="9 10">
    <location>
        <position position="1246"/>
    </location>
</feature>
<dbReference type="OrthoDB" id="5376140at2759"/>
<dbReference type="EC" id="2.1.1.37" evidence="8"/>
<dbReference type="Pfam" id="PF00145">
    <property type="entry name" value="DNA_methylase"/>
    <property type="match status" value="2"/>
</dbReference>
<dbReference type="GO" id="GO:0003886">
    <property type="term" value="F:DNA (cytosine-5-)-methyltransferase activity"/>
    <property type="evidence" value="ECO:0000318"/>
    <property type="project" value="GO_Central"/>
</dbReference>
<comment type="similarity">
    <text evidence="8 10 11">Belongs to the class I-like SAM-binding methyltransferase superfamily. C5-methyltransferase family.</text>
</comment>
<evidence type="ECO:0000259" key="14">
    <source>
        <dbReference type="PROSITE" id="PS51038"/>
    </source>
</evidence>
<dbReference type="InterPro" id="IPR031303">
    <property type="entry name" value="C5_meth_CS"/>
</dbReference>
<keyword evidence="3 8" id="KW-0808">Transferase</keyword>
<dbReference type="PRINTS" id="PR00105">
    <property type="entry name" value="C5METTRFRASE"/>
</dbReference>
<feature type="region of interest" description="Disordered" evidence="13">
    <location>
        <begin position="1117"/>
        <end position="1138"/>
    </location>
</feature>
<dbReference type="GO" id="GO:0003677">
    <property type="term" value="F:DNA binding"/>
    <property type="evidence" value="ECO:0000318"/>
    <property type="project" value="GO_Central"/>
</dbReference>
<dbReference type="Gene3D" id="2.30.30.490">
    <property type="match status" value="2"/>
</dbReference>
<dbReference type="PANTHER" id="PTHR10629:SF52">
    <property type="entry name" value="DNA (CYTOSINE-5)-METHYLTRANSFERASE 1"/>
    <property type="match status" value="1"/>
</dbReference>
<dbReference type="GO" id="GO:0044027">
    <property type="term" value="P:negative regulation of gene expression via chromosomal CpG island methylation"/>
    <property type="evidence" value="ECO:0000318"/>
    <property type="project" value="GO_Central"/>
</dbReference>
<dbReference type="PROSITE" id="PS51679">
    <property type="entry name" value="SAM_MT_C5"/>
    <property type="match status" value="1"/>
</dbReference>
<dbReference type="GO" id="GO:0003682">
    <property type="term" value="F:chromatin binding"/>
    <property type="evidence" value="ECO:0007669"/>
    <property type="project" value="UniProtKB-UniRule"/>
</dbReference>
<dbReference type="FunFam" id="3.40.50.150:FF:000108">
    <property type="entry name" value="DNA (cytosine-5)-methyltransferase"/>
    <property type="match status" value="1"/>
</dbReference>
<feature type="domain" description="BAH" evidence="14">
    <location>
        <begin position="965"/>
        <end position="1092"/>
    </location>
</feature>
<keyword evidence="5" id="KW-0677">Repeat</keyword>
<dbReference type="PIRSF" id="PIRSF037404">
    <property type="entry name" value="DNMT1"/>
    <property type="match status" value="1"/>
</dbReference>
<keyword evidence="6 8" id="KW-0238">DNA-binding</keyword>
<dbReference type="NCBIfam" id="TIGR00675">
    <property type="entry name" value="dcm"/>
    <property type="match status" value="1"/>
</dbReference>
<dbReference type="InterPro" id="IPR022702">
    <property type="entry name" value="Cytosine_MeTrfase1_RFD"/>
</dbReference>
<dbReference type="InterPro" id="IPR043151">
    <property type="entry name" value="BAH_sf"/>
</dbReference>
<dbReference type="Gene3D" id="3.40.50.150">
    <property type="entry name" value="Vaccinia Virus protein VP39"/>
    <property type="match status" value="1"/>
</dbReference>
<evidence type="ECO:0000256" key="6">
    <source>
        <dbReference type="ARBA" id="ARBA00023125"/>
    </source>
</evidence>
<name>A0A1Y1I2Q4_KLENI</name>
<evidence type="ECO:0000256" key="4">
    <source>
        <dbReference type="ARBA" id="ARBA00022691"/>
    </source>
</evidence>
<dbReference type="Pfam" id="PF01426">
    <property type="entry name" value="BAH"/>
    <property type="match status" value="2"/>
</dbReference>
<comment type="catalytic activity">
    <reaction evidence="8 12">
        <text>a 2'-deoxycytidine in DNA + S-adenosyl-L-methionine = a 5-methyl-2'-deoxycytidine in DNA + S-adenosyl-L-homocysteine + H(+)</text>
        <dbReference type="Rhea" id="RHEA:13681"/>
        <dbReference type="Rhea" id="RHEA-COMP:11369"/>
        <dbReference type="Rhea" id="RHEA-COMP:11370"/>
        <dbReference type="ChEBI" id="CHEBI:15378"/>
        <dbReference type="ChEBI" id="CHEBI:57856"/>
        <dbReference type="ChEBI" id="CHEBI:59789"/>
        <dbReference type="ChEBI" id="CHEBI:85452"/>
        <dbReference type="ChEBI" id="CHEBI:85454"/>
        <dbReference type="EC" id="2.1.1.37"/>
    </reaction>
</comment>
<dbReference type="PROSITE" id="PS00095">
    <property type="entry name" value="C5_MTASE_2"/>
    <property type="match status" value="1"/>
</dbReference>
<dbReference type="GO" id="GO:0006346">
    <property type="term" value="P:DNA methylation-dependent constitutive heterochromatin formation"/>
    <property type="evidence" value="ECO:0007669"/>
    <property type="project" value="InterPro"/>
</dbReference>
<evidence type="ECO:0000256" key="5">
    <source>
        <dbReference type="ARBA" id="ARBA00022737"/>
    </source>
</evidence>
<dbReference type="Pfam" id="PF12047">
    <property type="entry name" value="DNMT1-RFD"/>
    <property type="match status" value="2"/>
</dbReference>
<gene>
    <name evidence="15" type="ORF">KFL_001810220</name>
</gene>
<dbReference type="FunFam" id="3.90.120.10:FF:000002">
    <property type="entry name" value="DNA (cytosine-5)-methyltransferase"/>
    <property type="match status" value="1"/>
</dbReference>
<evidence type="ECO:0000313" key="15">
    <source>
        <dbReference type="EMBL" id="GAQ84242.1"/>
    </source>
</evidence>
<reference evidence="15 16" key="1">
    <citation type="journal article" date="2014" name="Nat. Commun.">
        <title>Klebsormidium flaccidum genome reveals primary factors for plant terrestrial adaptation.</title>
        <authorList>
            <person name="Hori K."/>
            <person name="Maruyama F."/>
            <person name="Fujisawa T."/>
            <person name="Togashi T."/>
            <person name="Yamamoto N."/>
            <person name="Seo M."/>
            <person name="Sato S."/>
            <person name="Yamada T."/>
            <person name="Mori H."/>
            <person name="Tajima N."/>
            <person name="Moriyama T."/>
            <person name="Ikeuchi M."/>
            <person name="Watanabe M."/>
            <person name="Wada H."/>
            <person name="Kobayashi K."/>
            <person name="Saito M."/>
            <person name="Masuda T."/>
            <person name="Sasaki-Sekimoto Y."/>
            <person name="Mashiguchi K."/>
            <person name="Awai K."/>
            <person name="Shimojima M."/>
            <person name="Masuda S."/>
            <person name="Iwai M."/>
            <person name="Nobusawa T."/>
            <person name="Narise T."/>
            <person name="Kondo S."/>
            <person name="Saito H."/>
            <person name="Sato R."/>
            <person name="Murakawa M."/>
            <person name="Ihara Y."/>
            <person name="Oshima-Yamada Y."/>
            <person name="Ohtaka K."/>
            <person name="Satoh M."/>
            <person name="Sonobe K."/>
            <person name="Ishii M."/>
            <person name="Ohtani R."/>
            <person name="Kanamori-Sato M."/>
            <person name="Honoki R."/>
            <person name="Miyazaki D."/>
            <person name="Mochizuki H."/>
            <person name="Umetsu J."/>
            <person name="Higashi K."/>
            <person name="Shibata D."/>
            <person name="Kamiya Y."/>
            <person name="Sato N."/>
            <person name="Nakamura Y."/>
            <person name="Tabata S."/>
            <person name="Ida S."/>
            <person name="Kurokawa K."/>
            <person name="Ohta H."/>
        </authorList>
    </citation>
    <scope>NUCLEOTIDE SEQUENCE [LARGE SCALE GENOMIC DNA]</scope>
    <source>
        <strain evidence="15 16">NIES-2285</strain>
    </source>
</reference>
<evidence type="ECO:0000256" key="9">
    <source>
        <dbReference type="PIRSR" id="PIRSR037404-1"/>
    </source>
</evidence>
<evidence type="ECO:0000256" key="11">
    <source>
        <dbReference type="RuleBase" id="RU000416"/>
    </source>
</evidence>
<dbReference type="InterPro" id="IPR050390">
    <property type="entry name" value="C5-Methyltransferase"/>
</dbReference>
<dbReference type="PROSITE" id="PS51038">
    <property type="entry name" value="BAH"/>
    <property type="match status" value="2"/>
</dbReference>
<dbReference type="Proteomes" id="UP000054558">
    <property type="component" value="Unassembled WGS sequence"/>
</dbReference>
<evidence type="ECO:0000256" key="8">
    <source>
        <dbReference type="PIRNR" id="PIRNR037404"/>
    </source>
</evidence>
<comment type="subcellular location">
    <subcellularLocation>
        <location evidence="1 8">Nucleus</location>
    </subcellularLocation>
</comment>
<evidence type="ECO:0000313" key="16">
    <source>
        <dbReference type="Proteomes" id="UP000054558"/>
    </source>
</evidence>
<feature type="region of interest" description="Disordered" evidence="13">
    <location>
        <begin position="439"/>
        <end position="486"/>
    </location>
</feature>
<evidence type="ECO:0000256" key="3">
    <source>
        <dbReference type="ARBA" id="ARBA00022679"/>
    </source>
</evidence>
<evidence type="ECO:0000256" key="13">
    <source>
        <dbReference type="SAM" id="MobiDB-lite"/>
    </source>
</evidence>
<accession>A0A1Y1I2Q4</accession>
<proteinExistence type="inferred from homology"/>
<organism evidence="15 16">
    <name type="scientific">Klebsormidium nitens</name>
    <name type="common">Green alga</name>
    <name type="synonym">Ulothrix nitens</name>
    <dbReference type="NCBI Taxonomy" id="105231"/>
    <lineage>
        <taxon>Eukaryota</taxon>
        <taxon>Viridiplantae</taxon>
        <taxon>Streptophyta</taxon>
        <taxon>Klebsormidiophyceae</taxon>
        <taxon>Klebsormidiales</taxon>
        <taxon>Klebsormidiaceae</taxon>
        <taxon>Klebsormidium</taxon>
    </lineage>
</organism>
<dbReference type="PROSITE" id="PS00094">
    <property type="entry name" value="C5_MTASE_1"/>
    <property type="match status" value="1"/>
</dbReference>
<dbReference type="Gene3D" id="3.90.120.10">
    <property type="entry name" value="DNA Methylase, subunit A, domain 2"/>
    <property type="match status" value="1"/>
</dbReference>
<keyword evidence="7 8" id="KW-0539">Nucleus</keyword>
<evidence type="ECO:0000256" key="7">
    <source>
        <dbReference type="ARBA" id="ARBA00023242"/>
    </source>
</evidence>
<feature type="region of interest" description="Disordered" evidence="13">
    <location>
        <begin position="689"/>
        <end position="729"/>
    </location>
</feature>
<dbReference type="GO" id="GO:0005634">
    <property type="term" value="C:nucleus"/>
    <property type="evidence" value="ECO:0000318"/>
    <property type="project" value="GO_Central"/>
</dbReference>
<dbReference type="SUPFAM" id="SSF53335">
    <property type="entry name" value="S-adenosyl-L-methionine-dependent methyltransferases"/>
    <property type="match status" value="1"/>
</dbReference>
<dbReference type="STRING" id="105231.A0A1Y1I2Q4"/>
<dbReference type="InterPro" id="IPR001025">
    <property type="entry name" value="BAH_dom"/>
</dbReference>
<evidence type="ECO:0000256" key="1">
    <source>
        <dbReference type="ARBA" id="ARBA00004123"/>
    </source>
</evidence>
<keyword evidence="16" id="KW-1185">Reference proteome</keyword>
<evidence type="ECO:0000256" key="10">
    <source>
        <dbReference type="PROSITE-ProRule" id="PRU01016"/>
    </source>
</evidence>
<feature type="compositionally biased region" description="Low complexity" evidence="13">
    <location>
        <begin position="445"/>
        <end position="470"/>
    </location>
</feature>
<feature type="compositionally biased region" description="Acidic residues" evidence="13">
    <location>
        <begin position="694"/>
        <end position="714"/>
    </location>
</feature>
<dbReference type="PANTHER" id="PTHR10629">
    <property type="entry name" value="CYTOSINE-SPECIFIC METHYLTRANSFERASE"/>
    <property type="match status" value="1"/>
</dbReference>
<dbReference type="InterPro" id="IPR029063">
    <property type="entry name" value="SAM-dependent_MTases_sf"/>
</dbReference>